<evidence type="ECO:0000313" key="3">
    <source>
        <dbReference type="Proteomes" id="UP001177670"/>
    </source>
</evidence>
<evidence type="ECO:0000313" key="2">
    <source>
        <dbReference type="EMBL" id="KAK1128151.1"/>
    </source>
</evidence>
<accession>A0AA40FZJ6</accession>
<name>A0AA40FZJ6_9HYME</name>
<dbReference type="AlphaFoldDB" id="A0AA40FZJ6"/>
<gene>
    <name evidence="2" type="ORF">K0M31_003636</name>
</gene>
<feature type="compositionally biased region" description="Basic residues" evidence="1">
    <location>
        <begin position="56"/>
        <end position="72"/>
    </location>
</feature>
<reference evidence="2" key="1">
    <citation type="submission" date="2021-10" db="EMBL/GenBank/DDBJ databases">
        <title>Melipona bicolor Genome sequencing and assembly.</title>
        <authorList>
            <person name="Araujo N.S."/>
            <person name="Arias M.C."/>
        </authorList>
    </citation>
    <scope>NUCLEOTIDE SEQUENCE</scope>
    <source>
        <strain evidence="2">USP_2M_L1-L4_2017</strain>
        <tissue evidence="2">Whole body</tissue>
    </source>
</reference>
<keyword evidence="3" id="KW-1185">Reference proteome</keyword>
<feature type="region of interest" description="Disordered" evidence="1">
    <location>
        <begin position="56"/>
        <end position="77"/>
    </location>
</feature>
<dbReference type="EMBL" id="JAHYIQ010000011">
    <property type="protein sequence ID" value="KAK1128151.1"/>
    <property type="molecule type" value="Genomic_DNA"/>
</dbReference>
<dbReference type="Proteomes" id="UP001177670">
    <property type="component" value="Unassembled WGS sequence"/>
</dbReference>
<protein>
    <submittedName>
        <fullName evidence="2">Uncharacterized protein</fullName>
    </submittedName>
</protein>
<organism evidence="2 3">
    <name type="scientific">Melipona bicolor</name>
    <dbReference type="NCBI Taxonomy" id="60889"/>
    <lineage>
        <taxon>Eukaryota</taxon>
        <taxon>Metazoa</taxon>
        <taxon>Ecdysozoa</taxon>
        <taxon>Arthropoda</taxon>
        <taxon>Hexapoda</taxon>
        <taxon>Insecta</taxon>
        <taxon>Pterygota</taxon>
        <taxon>Neoptera</taxon>
        <taxon>Endopterygota</taxon>
        <taxon>Hymenoptera</taxon>
        <taxon>Apocrita</taxon>
        <taxon>Aculeata</taxon>
        <taxon>Apoidea</taxon>
        <taxon>Anthophila</taxon>
        <taxon>Apidae</taxon>
        <taxon>Melipona</taxon>
    </lineage>
</organism>
<evidence type="ECO:0000256" key="1">
    <source>
        <dbReference type="SAM" id="MobiDB-lite"/>
    </source>
</evidence>
<proteinExistence type="predicted"/>
<sequence length="147" mass="17298">MGERIFIKQPILSKLIFPTNRKNEHKFLFIAKIAEKEQIIQRTIKQTQFFSSKKRKVHFSQHKTRTRQRNSVKRNEQDPKIGWKFKVVDGDEYTHRAKSLEARRSNYFEPCLGVARSPSEQKGRVGWRGSAGGFRSEFAVCGRMLRQ</sequence>
<comment type="caution">
    <text evidence="2">The sequence shown here is derived from an EMBL/GenBank/DDBJ whole genome shotgun (WGS) entry which is preliminary data.</text>
</comment>